<dbReference type="PANTHER" id="PTHR30487">
    <property type="entry name" value="TYPE 4 PREPILIN-LIKE PROTEINS LEADER PEPTIDE-PROCESSING ENZYME"/>
    <property type="match status" value="1"/>
</dbReference>
<keyword evidence="9" id="KW-0489">Methyltransferase</keyword>
<comment type="similarity">
    <text evidence="2 8">Belongs to the peptidase A24 family.</text>
</comment>
<protein>
    <recommendedName>
        <fullName evidence="9">Prepilin leader peptidase/N-methyltransferase</fullName>
        <ecNumber evidence="9">2.1.1.-</ecNumber>
        <ecNumber evidence="9">3.4.23.43</ecNumber>
    </recommendedName>
</protein>
<dbReference type="AlphaFoldDB" id="A0A940MZB5"/>
<dbReference type="Proteomes" id="UP000677537">
    <property type="component" value="Unassembled WGS sequence"/>
</dbReference>
<gene>
    <name evidence="13" type="ORF">J5Y10_19345</name>
</gene>
<dbReference type="GO" id="GO:0008168">
    <property type="term" value="F:methyltransferase activity"/>
    <property type="evidence" value="ECO:0007669"/>
    <property type="project" value="UniProtKB-KW"/>
</dbReference>
<organism evidence="13 14">
    <name type="scientific">Roseomonas indoligenes</name>
    <dbReference type="NCBI Taxonomy" id="2820811"/>
    <lineage>
        <taxon>Bacteria</taxon>
        <taxon>Pseudomonadati</taxon>
        <taxon>Pseudomonadota</taxon>
        <taxon>Alphaproteobacteria</taxon>
        <taxon>Acetobacterales</taxon>
        <taxon>Roseomonadaceae</taxon>
        <taxon>Roseomonas</taxon>
    </lineage>
</organism>
<evidence type="ECO:0000256" key="2">
    <source>
        <dbReference type="ARBA" id="ARBA00005801"/>
    </source>
</evidence>
<evidence type="ECO:0000256" key="3">
    <source>
        <dbReference type="ARBA" id="ARBA00022475"/>
    </source>
</evidence>
<evidence type="ECO:0000259" key="12">
    <source>
        <dbReference type="Pfam" id="PF06750"/>
    </source>
</evidence>
<dbReference type="GO" id="GO:0005886">
    <property type="term" value="C:plasma membrane"/>
    <property type="evidence" value="ECO:0007669"/>
    <property type="project" value="UniProtKB-SubCell"/>
</dbReference>
<evidence type="ECO:0000259" key="11">
    <source>
        <dbReference type="Pfam" id="PF01478"/>
    </source>
</evidence>
<dbReference type="PRINTS" id="PR00864">
    <property type="entry name" value="PREPILNPTASE"/>
</dbReference>
<dbReference type="InterPro" id="IPR050882">
    <property type="entry name" value="Prepilin_peptidase/N-MTase"/>
</dbReference>
<dbReference type="Pfam" id="PF06750">
    <property type="entry name" value="A24_N_bact"/>
    <property type="match status" value="1"/>
</dbReference>
<keyword evidence="9" id="KW-0511">Multifunctional enzyme</keyword>
<dbReference type="GO" id="GO:0006465">
    <property type="term" value="P:signal peptide processing"/>
    <property type="evidence" value="ECO:0007669"/>
    <property type="project" value="TreeGrafter"/>
</dbReference>
<keyword evidence="7 10" id="KW-0472">Membrane</keyword>
<dbReference type="InterPro" id="IPR014032">
    <property type="entry name" value="Peptidase_A24A_bac"/>
</dbReference>
<sequence>MTAWPEWLAPLFLAPFVGSFLGVLIRRLPRGEPVALSRSRCEACGRNLGALDLVPLVSHAALRGRCRGCAAPIPSFHWKVELAALGVALWVVLGAVLAPGDAGPGRLWADLALGWTLLALAWIDLEHGRLPDVLTLPLVVGGLGATLALEPWALTDHAIGAVLGYAAFRLVALAYRAWRGREGLGGGDAKLLAAAGAWVGWQGLDAVVVIAALAGLATALVRRRPGEPLGATTSLPFGPGLAFGLLLVRLHGGALTG</sequence>
<evidence type="ECO:0000256" key="9">
    <source>
        <dbReference type="RuleBase" id="RU003794"/>
    </source>
</evidence>
<dbReference type="Pfam" id="PF01478">
    <property type="entry name" value="Peptidase_A24"/>
    <property type="match status" value="1"/>
</dbReference>
<evidence type="ECO:0000256" key="1">
    <source>
        <dbReference type="ARBA" id="ARBA00004429"/>
    </source>
</evidence>
<evidence type="ECO:0000256" key="6">
    <source>
        <dbReference type="ARBA" id="ARBA00022989"/>
    </source>
</evidence>
<feature type="domain" description="Prepilin peptidase A24 N-terminal" evidence="12">
    <location>
        <begin position="15"/>
        <end position="92"/>
    </location>
</feature>
<keyword evidence="3" id="KW-1003">Cell membrane</keyword>
<dbReference type="EC" id="3.4.23.43" evidence="9"/>
<comment type="subcellular location">
    <subcellularLocation>
        <location evidence="1">Cell inner membrane</location>
        <topology evidence="1">Multi-pass membrane protein</topology>
    </subcellularLocation>
    <subcellularLocation>
        <location evidence="9">Cell membrane</location>
        <topology evidence="9">Multi-pass membrane protein</topology>
    </subcellularLocation>
</comment>
<evidence type="ECO:0000256" key="8">
    <source>
        <dbReference type="RuleBase" id="RU003793"/>
    </source>
</evidence>
<dbReference type="InterPro" id="IPR000045">
    <property type="entry name" value="Prepilin_IV_endopep_pep"/>
</dbReference>
<evidence type="ECO:0000256" key="4">
    <source>
        <dbReference type="ARBA" id="ARBA00022519"/>
    </source>
</evidence>
<feature type="transmembrane region" description="Helical" evidence="10">
    <location>
        <begin position="190"/>
        <end position="217"/>
    </location>
</feature>
<dbReference type="GO" id="GO:0032259">
    <property type="term" value="P:methylation"/>
    <property type="evidence" value="ECO:0007669"/>
    <property type="project" value="UniProtKB-KW"/>
</dbReference>
<accession>A0A940MZB5</accession>
<keyword evidence="9" id="KW-0378">Hydrolase</keyword>
<dbReference type="InterPro" id="IPR010627">
    <property type="entry name" value="Prepilin_pept_A24_N"/>
</dbReference>
<feature type="domain" description="Prepilin type IV endopeptidase peptidase" evidence="11">
    <location>
        <begin position="112"/>
        <end position="219"/>
    </location>
</feature>
<feature type="transmembrane region" description="Helical" evidence="10">
    <location>
        <begin position="6"/>
        <end position="25"/>
    </location>
</feature>
<feature type="transmembrane region" description="Helical" evidence="10">
    <location>
        <begin position="106"/>
        <end position="123"/>
    </location>
</feature>
<dbReference type="GO" id="GO:0004190">
    <property type="term" value="F:aspartic-type endopeptidase activity"/>
    <property type="evidence" value="ECO:0007669"/>
    <property type="project" value="UniProtKB-EC"/>
</dbReference>
<proteinExistence type="inferred from homology"/>
<evidence type="ECO:0000313" key="14">
    <source>
        <dbReference type="Proteomes" id="UP000677537"/>
    </source>
</evidence>
<keyword evidence="5 9" id="KW-0812">Transmembrane</keyword>
<feature type="transmembrane region" description="Helical" evidence="10">
    <location>
        <begin position="229"/>
        <end position="248"/>
    </location>
</feature>
<feature type="transmembrane region" description="Helical" evidence="10">
    <location>
        <begin position="159"/>
        <end position="178"/>
    </location>
</feature>
<dbReference type="EC" id="2.1.1.-" evidence="9"/>
<keyword evidence="14" id="KW-1185">Reference proteome</keyword>
<evidence type="ECO:0000256" key="5">
    <source>
        <dbReference type="ARBA" id="ARBA00022692"/>
    </source>
</evidence>
<comment type="caution">
    <text evidence="13">The sequence shown here is derived from an EMBL/GenBank/DDBJ whole genome shotgun (WGS) entry which is preliminary data.</text>
</comment>
<reference evidence="13" key="1">
    <citation type="submission" date="2021-03" db="EMBL/GenBank/DDBJ databases">
        <authorList>
            <person name="So Y."/>
        </authorList>
    </citation>
    <scope>NUCLEOTIDE SEQUENCE</scope>
    <source>
        <strain evidence="13">SG15</strain>
    </source>
</reference>
<evidence type="ECO:0000256" key="7">
    <source>
        <dbReference type="ARBA" id="ARBA00023136"/>
    </source>
</evidence>
<dbReference type="RefSeq" id="WP_209375745.1">
    <property type="nucleotide sequence ID" value="NZ_JAGIZA010000013.1"/>
</dbReference>
<keyword evidence="6 10" id="KW-1133">Transmembrane helix</keyword>
<evidence type="ECO:0000313" key="13">
    <source>
        <dbReference type="EMBL" id="MBP0494946.1"/>
    </source>
</evidence>
<keyword evidence="9" id="KW-0808">Transferase</keyword>
<feature type="transmembrane region" description="Helical" evidence="10">
    <location>
        <begin position="135"/>
        <end position="153"/>
    </location>
</feature>
<comment type="function">
    <text evidence="9">Plays an essential role in type IV pili and type II pseudopili formation by proteolytically removing the leader sequence from substrate proteins and subsequently monomethylating the alpha-amino group of the newly exposed N-terminal phenylalanine.</text>
</comment>
<evidence type="ECO:0000256" key="10">
    <source>
        <dbReference type="SAM" id="Phobius"/>
    </source>
</evidence>
<feature type="transmembrane region" description="Helical" evidence="10">
    <location>
        <begin position="82"/>
        <end position="100"/>
    </location>
</feature>
<keyword evidence="4" id="KW-0997">Cell inner membrane</keyword>
<dbReference type="PANTHER" id="PTHR30487:SF0">
    <property type="entry name" value="PREPILIN LEADER PEPTIDASE_N-METHYLTRANSFERASE-RELATED"/>
    <property type="match status" value="1"/>
</dbReference>
<name>A0A940MZB5_9PROT</name>
<dbReference type="Gene3D" id="1.20.120.1220">
    <property type="match status" value="1"/>
</dbReference>
<dbReference type="EMBL" id="JAGIZA010000013">
    <property type="protein sequence ID" value="MBP0494946.1"/>
    <property type="molecule type" value="Genomic_DNA"/>
</dbReference>
<comment type="catalytic activity">
    <reaction evidence="9">
        <text>Typically cleaves a -Gly-|-Phe- bond to release an N-terminal, basic peptide of 5-8 residues from type IV prepilin, and then N-methylates the new N-terminal amino group, the methyl donor being S-adenosyl-L-methionine.</text>
        <dbReference type="EC" id="3.4.23.43"/>
    </reaction>
</comment>
<keyword evidence="9" id="KW-0645">Protease</keyword>